<reference evidence="3" key="1">
    <citation type="submission" date="2023-10" db="EMBL/GenBank/DDBJ databases">
        <title>Genome assemblies of two species of porcelain crab, Petrolisthes cinctipes and Petrolisthes manimaculis (Anomura: Porcellanidae).</title>
        <authorList>
            <person name="Angst P."/>
        </authorList>
    </citation>
    <scope>NUCLEOTIDE SEQUENCE</scope>
    <source>
        <strain evidence="3">PB745_01</strain>
        <tissue evidence="3">Gill</tissue>
    </source>
</reference>
<comment type="caution">
    <text evidence="3">The sequence shown here is derived from an EMBL/GenBank/DDBJ whole genome shotgun (WGS) entry which is preliminary data.</text>
</comment>
<dbReference type="Pfam" id="PF02023">
    <property type="entry name" value="SCAN"/>
    <property type="match status" value="1"/>
</dbReference>
<evidence type="ECO:0000259" key="2">
    <source>
        <dbReference type="PROSITE" id="PS50158"/>
    </source>
</evidence>
<dbReference type="GO" id="GO:0003676">
    <property type="term" value="F:nucleic acid binding"/>
    <property type="evidence" value="ECO:0007669"/>
    <property type="project" value="InterPro"/>
</dbReference>
<dbReference type="PROSITE" id="PS50158">
    <property type="entry name" value="ZF_CCHC"/>
    <property type="match status" value="1"/>
</dbReference>
<dbReference type="SUPFAM" id="SSF47353">
    <property type="entry name" value="Retrovirus capsid dimerization domain-like"/>
    <property type="match status" value="1"/>
</dbReference>
<evidence type="ECO:0000313" key="4">
    <source>
        <dbReference type="Proteomes" id="UP001286313"/>
    </source>
</evidence>
<keyword evidence="1" id="KW-0863">Zinc-finger</keyword>
<accession>A0AAE1FNW3</accession>
<dbReference type="Pfam" id="PF00098">
    <property type="entry name" value="zf-CCHC"/>
    <property type="match status" value="1"/>
</dbReference>
<dbReference type="SUPFAM" id="SSF57756">
    <property type="entry name" value="Retrovirus zinc finger-like domains"/>
    <property type="match status" value="1"/>
</dbReference>
<gene>
    <name evidence="3" type="ORF">Pcinc_018569</name>
</gene>
<dbReference type="EMBL" id="JAWQEG010001793">
    <property type="protein sequence ID" value="KAK3876662.1"/>
    <property type="molecule type" value="Genomic_DNA"/>
</dbReference>
<feature type="domain" description="CCHC-type" evidence="2">
    <location>
        <begin position="377"/>
        <end position="390"/>
    </location>
</feature>
<keyword evidence="1" id="KW-0862">Zinc</keyword>
<dbReference type="InterPro" id="IPR036875">
    <property type="entry name" value="Znf_CCHC_sf"/>
</dbReference>
<dbReference type="AlphaFoldDB" id="A0AAE1FNW3"/>
<evidence type="ECO:0000256" key="1">
    <source>
        <dbReference type="PROSITE-ProRule" id="PRU00047"/>
    </source>
</evidence>
<name>A0AAE1FNW3_PETCI</name>
<dbReference type="SMART" id="SM00343">
    <property type="entry name" value="ZnF_C2HC"/>
    <property type="match status" value="1"/>
</dbReference>
<evidence type="ECO:0000313" key="3">
    <source>
        <dbReference type="EMBL" id="KAK3876662.1"/>
    </source>
</evidence>
<dbReference type="Gene3D" id="1.10.4020.10">
    <property type="entry name" value="DNA breaking-rejoining enzymes"/>
    <property type="match status" value="1"/>
</dbReference>
<dbReference type="Gene3D" id="4.10.60.10">
    <property type="entry name" value="Zinc finger, CCHC-type"/>
    <property type="match status" value="1"/>
</dbReference>
<keyword evidence="1" id="KW-0479">Metal-binding</keyword>
<dbReference type="InterPro" id="IPR003309">
    <property type="entry name" value="SCAN_dom"/>
</dbReference>
<dbReference type="InterPro" id="IPR001878">
    <property type="entry name" value="Znf_CCHC"/>
</dbReference>
<sequence length="824" mass="92934">MHLVSERDVFEFCNSNPRLDDLVALSVHELRLITQYIALEIHGTANKQELLNEVANKLSILEVPVVGCEGGETSGTKKPVITPSNFAMPTEQQASVPSALDIHLQLQYAQIMLEQSRINVEAETTKLETARVQVQLEQAKLDHEVQMRQSRQNDFEITKYVKLVPEFNEHDVTKFFAMFENVASSLSWPKSMWSIMLQTVLKGKAQNAYASLSADQSSDYDTVKGVIMNAYELVPEVYRLKFRTERKPSNQTYVEFARDKRELMNRWLDSSKVTTLDDLKQRILLEEYRKSIPREISVYLLEREVKGIERAAILADEYSLNHRIPSQKFTTFCKGKGVSNESFHVRVSPQDVAVSQSPFKPVKTFGESKGNLKLRTCYLCGKAGHLARDCWSKQRDVSQRDICQRDVNQRGKPVALVSKDRSLECDSAKVAHRSPARIKGENDQCRHSVTQSVALLSTMRGESVETRMGSTVVRANNAKWNCGEGDLEEDPFVGNYDAFLSEGLISCGENREEVTMLRDSGALQSLLLKGVVPVEKSGKTVLVNSLWGLDAVPLVTIHLESELFSGSALVGVVDQLPVPGVQLILDNDLAGGKMGSSPVVSEVPVESKETEKLVEEVPDVFPVCAVTWSMIARKESEPDETEMELPLCEDLEVDLSETFLANLDSGHESREEEEFSLSRKNLIEQQKADSSLQKLFDVVDDECSEFYVTNDRRKRKRLCHINMLKEYHARDESDSNPCVPVCIVKLQTDVPDDCMEQDPAIEITEPWNSSEETTIGLEQKLEEKLSHLNVSQKEDFTALLLRYPEVFRNTPGYTNMTTHDVDLH</sequence>
<dbReference type="GO" id="GO:0008270">
    <property type="term" value="F:zinc ion binding"/>
    <property type="evidence" value="ECO:0007669"/>
    <property type="project" value="UniProtKB-KW"/>
</dbReference>
<dbReference type="PANTHER" id="PTHR46888">
    <property type="entry name" value="ZINC KNUCKLE DOMAINCONTAINING PROTEIN-RELATED"/>
    <property type="match status" value="1"/>
</dbReference>
<keyword evidence="4" id="KW-1185">Reference proteome</keyword>
<dbReference type="Proteomes" id="UP001286313">
    <property type="component" value="Unassembled WGS sequence"/>
</dbReference>
<dbReference type="PANTHER" id="PTHR46888:SF13">
    <property type="entry name" value="RIBONUCLEASE H"/>
    <property type="match status" value="1"/>
</dbReference>
<protein>
    <recommendedName>
        <fullName evidence="2">CCHC-type domain-containing protein</fullName>
    </recommendedName>
</protein>
<organism evidence="3 4">
    <name type="scientific">Petrolisthes cinctipes</name>
    <name type="common">Flat porcelain crab</name>
    <dbReference type="NCBI Taxonomy" id="88211"/>
    <lineage>
        <taxon>Eukaryota</taxon>
        <taxon>Metazoa</taxon>
        <taxon>Ecdysozoa</taxon>
        <taxon>Arthropoda</taxon>
        <taxon>Crustacea</taxon>
        <taxon>Multicrustacea</taxon>
        <taxon>Malacostraca</taxon>
        <taxon>Eumalacostraca</taxon>
        <taxon>Eucarida</taxon>
        <taxon>Decapoda</taxon>
        <taxon>Pleocyemata</taxon>
        <taxon>Anomura</taxon>
        <taxon>Galatheoidea</taxon>
        <taxon>Porcellanidae</taxon>
        <taxon>Petrolisthes</taxon>
    </lineage>
</organism>
<proteinExistence type="predicted"/>
<dbReference type="InterPro" id="IPR038269">
    <property type="entry name" value="SCAN_sf"/>
</dbReference>